<keyword evidence="2" id="KW-1185">Reference proteome</keyword>
<dbReference type="STRING" id="1266370.NITGR_810003"/>
<sequence length="55" mass="5704">MLSGDGKALNFPTFPDGSAKMYNLEGYLSTENASVPLIALPTPGRIPGGPLSNPE</sequence>
<gene>
    <name evidence="1" type="ORF">NITGR_810003</name>
</gene>
<dbReference type="AlphaFoldDB" id="M1Z235"/>
<accession>M1Z235</accession>
<reference evidence="1 2" key="1">
    <citation type="journal article" date="2013" name="Front. Microbiol.">
        <title>The genome of Nitrospina gracilis illuminates the metabolism and evolution of the major marine nitrite oxidizer.</title>
        <authorList>
            <person name="Luecker S."/>
            <person name="Nowka B."/>
            <person name="Rattei T."/>
            <person name="Spieck E."/>
            <person name="and Daims H."/>
        </authorList>
    </citation>
    <scope>NUCLEOTIDE SEQUENCE [LARGE SCALE GENOMIC DNA]</scope>
    <source>
        <strain evidence="1 2">3/211</strain>
    </source>
</reference>
<evidence type="ECO:0000313" key="2">
    <source>
        <dbReference type="Proteomes" id="UP000011704"/>
    </source>
</evidence>
<dbReference type="HOGENOM" id="CLU_3027677_0_0_0"/>
<name>M1Z235_NITG3</name>
<dbReference type="InParanoid" id="M1Z235"/>
<organism evidence="1 2">
    <name type="scientific">Nitrospina gracilis (strain 3/211)</name>
    <dbReference type="NCBI Taxonomy" id="1266370"/>
    <lineage>
        <taxon>Bacteria</taxon>
        <taxon>Pseudomonadati</taxon>
        <taxon>Nitrospinota/Tectimicrobiota group</taxon>
        <taxon>Nitrospinota</taxon>
        <taxon>Nitrospinia</taxon>
        <taxon>Nitrospinales</taxon>
        <taxon>Nitrospinaceae</taxon>
        <taxon>Nitrospina</taxon>
    </lineage>
</organism>
<dbReference type="EMBL" id="CAQJ01000090">
    <property type="protein sequence ID" value="CCQ91774.1"/>
    <property type="molecule type" value="Genomic_DNA"/>
</dbReference>
<proteinExistence type="predicted"/>
<evidence type="ECO:0000313" key="1">
    <source>
        <dbReference type="EMBL" id="CCQ91774.1"/>
    </source>
</evidence>
<protein>
    <submittedName>
        <fullName evidence="1">Uncharacterized protein</fullName>
    </submittedName>
</protein>
<dbReference type="Proteomes" id="UP000011704">
    <property type="component" value="Unassembled WGS sequence"/>
</dbReference>
<comment type="caution">
    <text evidence="1">The sequence shown here is derived from an EMBL/GenBank/DDBJ whole genome shotgun (WGS) entry which is preliminary data.</text>
</comment>